<feature type="domain" description="Aldehyde dehydrogenase" evidence="9">
    <location>
        <begin position="12"/>
        <end position="473"/>
    </location>
</feature>
<dbReference type="AlphaFoldDB" id="A0A1I4P4I2"/>
<dbReference type="Gene3D" id="3.40.309.10">
    <property type="entry name" value="Aldehyde Dehydrogenase, Chain A, domain 2"/>
    <property type="match status" value="1"/>
</dbReference>
<dbReference type="InterPro" id="IPR015590">
    <property type="entry name" value="Aldehyde_DH_dom"/>
</dbReference>
<reference evidence="10 11" key="1">
    <citation type="submission" date="2016-10" db="EMBL/GenBank/DDBJ databases">
        <authorList>
            <person name="de Groot N.N."/>
        </authorList>
    </citation>
    <scope>NUCLEOTIDE SEQUENCE [LARGE SCALE GENOMIC DNA]</scope>
    <source>
        <strain evidence="10 11">CGMCC 1.6134</strain>
    </source>
</reference>
<dbReference type="Pfam" id="PF00171">
    <property type="entry name" value="Aldedh"/>
    <property type="match status" value="1"/>
</dbReference>
<dbReference type="Gene3D" id="3.40.605.10">
    <property type="entry name" value="Aldehyde Dehydrogenase, Chain A, domain 1"/>
    <property type="match status" value="1"/>
</dbReference>
<evidence type="ECO:0000256" key="8">
    <source>
        <dbReference type="RuleBase" id="RU003345"/>
    </source>
</evidence>
<protein>
    <recommendedName>
        <fullName evidence="6">3-sulfolactaldehyde dehydrogenase</fullName>
        <ecNumber evidence="5">1.2.1.97</ecNumber>
    </recommendedName>
</protein>
<organism evidence="10 11">
    <name type="scientific">Salibacterium qingdaonense</name>
    <dbReference type="NCBI Taxonomy" id="266892"/>
    <lineage>
        <taxon>Bacteria</taxon>
        <taxon>Bacillati</taxon>
        <taxon>Bacillota</taxon>
        <taxon>Bacilli</taxon>
        <taxon>Bacillales</taxon>
        <taxon>Bacillaceae</taxon>
    </lineage>
</organism>
<dbReference type="RefSeq" id="WP_090927695.1">
    <property type="nucleotide sequence ID" value="NZ_FOTY01000023.1"/>
</dbReference>
<sequence>MTTFTHYINGNWMTSSHNDTITVENPATKETIATTPSGTAEETRQAVQAARSAFGSWSQTPASERAGYLSRIADLFEQNKDHLARTLTEENGKVLALSEAEVDTAVDYFRYMAGWARKYEGEILNSDRSNENIFVMKKPIGVIGGIIPWNFPIFIFARKVAPALLTGCTAVIKPAQATPVTAGEMMKLIHSIGLPEGVLNIVYGKGSSVGSTLASHENIGMVSMTGSKPAGTAVMEAAAQTMTKVNLELGGKAPAIVTKHADLDTAVENIYQSRTINNGQACTNAERVYVHEDVAEAFTKRITEKMKQATYGDPLQDSDADIGPLVGQEQLDSVTDMVNEAVKAGAFVETGGTPAENTDGYYFEPTVLSNVTQDMNVIQQEIFGPVLPIVTFQTMDEVIEKSNDTEYGLSSSIFSENMHEIMKAVNGLEFGETFVNRENFEAIQGFHAGRKQSGIGGADGRHGLEEHLETHVVYMQYKDDIQ</sequence>
<evidence type="ECO:0000256" key="6">
    <source>
        <dbReference type="ARBA" id="ARBA00067277"/>
    </source>
</evidence>
<dbReference type="EC" id="1.2.1.97" evidence="5"/>
<dbReference type="EMBL" id="FOTY01000023">
    <property type="protein sequence ID" value="SFM22764.1"/>
    <property type="molecule type" value="Genomic_DNA"/>
</dbReference>
<feature type="active site" evidence="7">
    <location>
        <position position="248"/>
    </location>
</feature>
<evidence type="ECO:0000256" key="3">
    <source>
        <dbReference type="ARBA" id="ARBA00050326"/>
    </source>
</evidence>
<dbReference type="PROSITE" id="PS00687">
    <property type="entry name" value="ALDEHYDE_DEHYDR_GLU"/>
    <property type="match status" value="1"/>
</dbReference>
<accession>A0A1I4P4I2</accession>
<proteinExistence type="inferred from homology"/>
<keyword evidence="2 8" id="KW-0560">Oxidoreductase</keyword>
<dbReference type="FunFam" id="3.40.605.10:FF:000007">
    <property type="entry name" value="NAD/NADP-dependent betaine aldehyde dehydrogenase"/>
    <property type="match status" value="1"/>
</dbReference>
<evidence type="ECO:0000256" key="2">
    <source>
        <dbReference type="ARBA" id="ARBA00023002"/>
    </source>
</evidence>
<dbReference type="Proteomes" id="UP000199668">
    <property type="component" value="Unassembled WGS sequence"/>
</dbReference>
<evidence type="ECO:0000256" key="5">
    <source>
        <dbReference type="ARBA" id="ARBA00066984"/>
    </source>
</evidence>
<evidence type="ECO:0000259" key="9">
    <source>
        <dbReference type="Pfam" id="PF00171"/>
    </source>
</evidence>
<dbReference type="NCBIfam" id="NF007497">
    <property type="entry name" value="PRK10090.1"/>
    <property type="match status" value="1"/>
</dbReference>
<keyword evidence="11" id="KW-1185">Reference proteome</keyword>
<evidence type="ECO:0000313" key="10">
    <source>
        <dbReference type="EMBL" id="SFM22764.1"/>
    </source>
</evidence>
<gene>
    <name evidence="10" type="ORF">SAMN04488054_12315</name>
</gene>
<evidence type="ECO:0000256" key="7">
    <source>
        <dbReference type="PROSITE-ProRule" id="PRU10007"/>
    </source>
</evidence>
<dbReference type="OrthoDB" id="9762913at2"/>
<name>A0A1I4P4I2_9BACI</name>
<dbReference type="STRING" id="266892.SAMN04488054_12315"/>
<dbReference type="SUPFAM" id="SSF53720">
    <property type="entry name" value="ALDH-like"/>
    <property type="match status" value="1"/>
</dbReference>
<dbReference type="InterPro" id="IPR029510">
    <property type="entry name" value="Ald_DH_CS_GLU"/>
</dbReference>
<dbReference type="CDD" id="cd07088">
    <property type="entry name" value="ALDH_LactADH-AldA"/>
    <property type="match status" value="1"/>
</dbReference>
<dbReference type="FunFam" id="3.40.309.10:FF:000009">
    <property type="entry name" value="Aldehyde dehydrogenase A"/>
    <property type="match status" value="1"/>
</dbReference>
<dbReference type="InterPro" id="IPR016161">
    <property type="entry name" value="Ald_DH/histidinol_DH"/>
</dbReference>
<dbReference type="InterPro" id="IPR016163">
    <property type="entry name" value="Ald_DH_C"/>
</dbReference>
<dbReference type="InterPro" id="IPR016162">
    <property type="entry name" value="Ald_DH_N"/>
</dbReference>
<evidence type="ECO:0000256" key="1">
    <source>
        <dbReference type="ARBA" id="ARBA00009986"/>
    </source>
</evidence>
<comment type="function">
    <text evidence="4">Part of the sulfo-TAL (or sulfo-SFT) pathway, a D-sulfoquinovose degradation pathway that produces sulfolactate (SL). Catalyzes the oxidation of 3-sulfolactaldehyde (SLA) to sulfolactate (SL).</text>
</comment>
<evidence type="ECO:0000313" key="11">
    <source>
        <dbReference type="Proteomes" id="UP000199668"/>
    </source>
</evidence>
<dbReference type="PANTHER" id="PTHR11699">
    <property type="entry name" value="ALDEHYDE DEHYDROGENASE-RELATED"/>
    <property type="match status" value="1"/>
</dbReference>
<comment type="catalytic activity">
    <reaction evidence="3">
        <text>(2S)-3-sulfolactaldehyde + NAD(+) + H2O = (2S)-3-sulfolactate + NADH + 2 H(+)</text>
        <dbReference type="Rhea" id="RHEA:47932"/>
        <dbReference type="ChEBI" id="CHEBI:15377"/>
        <dbReference type="ChEBI" id="CHEBI:15378"/>
        <dbReference type="ChEBI" id="CHEBI:57540"/>
        <dbReference type="ChEBI" id="CHEBI:57945"/>
        <dbReference type="ChEBI" id="CHEBI:61289"/>
        <dbReference type="ChEBI" id="CHEBI:90109"/>
        <dbReference type="EC" id="1.2.1.97"/>
    </reaction>
    <physiologicalReaction direction="left-to-right" evidence="3">
        <dbReference type="Rhea" id="RHEA:47933"/>
    </physiologicalReaction>
</comment>
<evidence type="ECO:0000256" key="4">
    <source>
        <dbReference type="ARBA" id="ARBA00054572"/>
    </source>
</evidence>
<dbReference type="GO" id="GO:0016620">
    <property type="term" value="F:oxidoreductase activity, acting on the aldehyde or oxo group of donors, NAD or NADP as acceptor"/>
    <property type="evidence" value="ECO:0007669"/>
    <property type="project" value="InterPro"/>
</dbReference>
<comment type="similarity">
    <text evidence="1 8">Belongs to the aldehyde dehydrogenase family.</text>
</comment>